<dbReference type="SUPFAM" id="SSF55785">
    <property type="entry name" value="PYP-like sensor domain (PAS domain)"/>
    <property type="match status" value="4"/>
</dbReference>
<dbReference type="PROSITE" id="PS50112">
    <property type="entry name" value="PAS"/>
    <property type="match status" value="2"/>
</dbReference>
<dbReference type="InterPro" id="IPR013655">
    <property type="entry name" value="PAS_fold_3"/>
</dbReference>
<gene>
    <name evidence="5" type="ORF">SAMN02745217_02265</name>
</gene>
<dbReference type="Pfam" id="PF13487">
    <property type="entry name" value="HD_5"/>
    <property type="match status" value="1"/>
</dbReference>
<dbReference type="SMART" id="SM00267">
    <property type="entry name" value="GGDEF"/>
    <property type="match status" value="1"/>
</dbReference>
<dbReference type="InterPro" id="IPR000014">
    <property type="entry name" value="PAS"/>
</dbReference>
<dbReference type="InterPro" id="IPR000700">
    <property type="entry name" value="PAS-assoc_C"/>
</dbReference>
<dbReference type="SUPFAM" id="SSF55073">
    <property type="entry name" value="Nucleotide cyclase"/>
    <property type="match status" value="1"/>
</dbReference>
<dbReference type="InterPro" id="IPR029787">
    <property type="entry name" value="Nucleotide_cyclase"/>
</dbReference>
<dbReference type="AlphaFoldDB" id="A0A1M7Y9R0"/>
<dbReference type="NCBIfam" id="TIGR00254">
    <property type="entry name" value="GGDEF"/>
    <property type="match status" value="1"/>
</dbReference>
<feature type="domain" description="PAC" evidence="2">
    <location>
        <begin position="350"/>
        <end position="400"/>
    </location>
</feature>
<dbReference type="SMART" id="SM00471">
    <property type="entry name" value="HDc"/>
    <property type="match status" value="1"/>
</dbReference>
<feature type="domain" description="PAS" evidence="1">
    <location>
        <begin position="401"/>
        <end position="473"/>
    </location>
</feature>
<dbReference type="CDD" id="cd00077">
    <property type="entry name" value="HDc"/>
    <property type="match status" value="1"/>
</dbReference>
<feature type="domain" description="PAC" evidence="2">
    <location>
        <begin position="482"/>
        <end position="533"/>
    </location>
</feature>
<dbReference type="PANTHER" id="PTHR44757">
    <property type="entry name" value="DIGUANYLATE CYCLASE DGCP"/>
    <property type="match status" value="1"/>
</dbReference>
<dbReference type="STRING" id="1121345.SAMN02745217_02265"/>
<dbReference type="InterPro" id="IPR035965">
    <property type="entry name" value="PAS-like_dom_sf"/>
</dbReference>
<dbReference type="InterPro" id="IPR043128">
    <property type="entry name" value="Rev_trsase/Diguanyl_cyclase"/>
</dbReference>
<accession>A0A1M7Y9R0</accession>
<feature type="domain" description="PAC" evidence="2">
    <location>
        <begin position="226"/>
        <end position="276"/>
    </location>
</feature>
<evidence type="ECO:0000259" key="4">
    <source>
        <dbReference type="PROSITE" id="PS51832"/>
    </source>
</evidence>
<dbReference type="PROSITE" id="PS50113">
    <property type="entry name" value="PAC"/>
    <property type="match status" value="3"/>
</dbReference>
<name>A0A1M7Y9R0_9FIRM</name>
<dbReference type="CDD" id="cd00130">
    <property type="entry name" value="PAS"/>
    <property type="match status" value="4"/>
</dbReference>
<organism evidence="5 6">
    <name type="scientific">Anaerocolumna xylanovorans DSM 12503</name>
    <dbReference type="NCBI Taxonomy" id="1121345"/>
    <lineage>
        <taxon>Bacteria</taxon>
        <taxon>Bacillati</taxon>
        <taxon>Bacillota</taxon>
        <taxon>Clostridia</taxon>
        <taxon>Lachnospirales</taxon>
        <taxon>Lachnospiraceae</taxon>
        <taxon>Anaerocolumna</taxon>
    </lineage>
</organism>
<dbReference type="InterPro" id="IPR003607">
    <property type="entry name" value="HD/PDEase_dom"/>
</dbReference>
<protein>
    <submittedName>
        <fullName evidence="5">PAS domain S-box-containing protein/diguanylate cyclase (GGDEF) domain-containing protein</fullName>
    </submittedName>
</protein>
<dbReference type="InterPro" id="IPR001610">
    <property type="entry name" value="PAC"/>
</dbReference>
<dbReference type="EMBL" id="FRFD01000006">
    <property type="protein sequence ID" value="SHO49350.1"/>
    <property type="molecule type" value="Genomic_DNA"/>
</dbReference>
<dbReference type="SUPFAM" id="SSF109604">
    <property type="entry name" value="HD-domain/PDEase-like"/>
    <property type="match status" value="1"/>
</dbReference>
<dbReference type="CDD" id="cd01949">
    <property type="entry name" value="GGDEF"/>
    <property type="match status" value="1"/>
</dbReference>
<dbReference type="Pfam" id="PF00989">
    <property type="entry name" value="PAS"/>
    <property type="match status" value="1"/>
</dbReference>
<evidence type="ECO:0000259" key="1">
    <source>
        <dbReference type="PROSITE" id="PS50112"/>
    </source>
</evidence>
<proteinExistence type="predicted"/>
<dbReference type="InterPro" id="IPR037522">
    <property type="entry name" value="HD_GYP_dom"/>
</dbReference>
<dbReference type="PROSITE" id="PS51832">
    <property type="entry name" value="HD_GYP"/>
    <property type="match status" value="1"/>
</dbReference>
<feature type="domain" description="HD-GYP" evidence="4">
    <location>
        <begin position="683"/>
        <end position="874"/>
    </location>
</feature>
<dbReference type="Pfam" id="PF00990">
    <property type="entry name" value="GGDEF"/>
    <property type="match status" value="1"/>
</dbReference>
<dbReference type="Gene3D" id="1.10.3210.10">
    <property type="entry name" value="Hypothetical protein af1432"/>
    <property type="match status" value="1"/>
</dbReference>
<dbReference type="PANTHER" id="PTHR44757:SF2">
    <property type="entry name" value="BIOFILM ARCHITECTURE MAINTENANCE PROTEIN MBAA"/>
    <property type="match status" value="1"/>
</dbReference>
<evidence type="ECO:0000259" key="2">
    <source>
        <dbReference type="PROSITE" id="PS50113"/>
    </source>
</evidence>
<evidence type="ECO:0000313" key="6">
    <source>
        <dbReference type="Proteomes" id="UP000184612"/>
    </source>
</evidence>
<feature type="domain" description="GGDEF" evidence="3">
    <location>
        <begin position="562"/>
        <end position="695"/>
    </location>
</feature>
<evidence type="ECO:0000259" key="3">
    <source>
        <dbReference type="PROSITE" id="PS50887"/>
    </source>
</evidence>
<dbReference type="NCBIfam" id="TIGR00229">
    <property type="entry name" value="sensory_box"/>
    <property type="match status" value="4"/>
</dbReference>
<dbReference type="PROSITE" id="PS50887">
    <property type="entry name" value="GGDEF"/>
    <property type="match status" value="1"/>
</dbReference>
<dbReference type="SMART" id="SM00091">
    <property type="entry name" value="PAS"/>
    <property type="match status" value="4"/>
</dbReference>
<dbReference type="Gene3D" id="3.30.450.20">
    <property type="entry name" value="PAS domain"/>
    <property type="match status" value="4"/>
</dbReference>
<dbReference type="Proteomes" id="UP000184612">
    <property type="component" value="Unassembled WGS sequence"/>
</dbReference>
<dbReference type="OrthoDB" id="9804747at2"/>
<reference evidence="5 6" key="1">
    <citation type="submission" date="2016-12" db="EMBL/GenBank/DDBJ databases">
        <authorList>
            <person name="Song W.-J."/>
            <person name="Kurnit D.M."/>
        </authorList>
    </citation>
    <scope>NUCLEOTIDE SEQUENCE [LARGE SCALE GENOMIC DNA]</scope>
    <source>
        <strain evidence="5 6">DSM 12503</strain>
    </source>
</reference>
<dbReference type="Pfam" id="PF13426">
    <property type="entry name" value="PAS_9"/>
    <property type="match status" value="2"/>
</dbReference>
<dbReference type="Gene3D" id="3.30.70.270">
    <property type="match status" value="1"/>
</dbReference>
<dbReference type="InterPro" id="IPR052155">
    <property type="entry name" value="Biofilm_reg_signaling"/>
</dbReference>
<dbReference type="SMART" id="SM00086">
    <property type="entry name" value="PAC"/>
    <property type="match status" value="3"/>
</dbReference>
<feature type="domain" description="PAS" evidence="1">
    <location>
        <begin position="277"/>
        <end position="346"/>
    </location>
</feature>
<evidence type="ECO:0000313" key="5">
    <source>
        <dbReference type="EMBL" id="SHO49350.1"/>
    </source>
</evidence>
<sequence>MEWVRKDRYLILGDMKDMEDVFYKLIMKNSPMAFAYHKILLDESGEPCDYVFLEVNHAFEEMTGLNGKQIIGKRVTEVIPGIREEEFDCVAAYGLTALQGGRAEYEQYSDILGRWYRIQVYSPERYYFAVNFLDVTKEKQQAAESEELLKQLQEKELQFHSIIDRLPFSLCINRLNGIILYINTAGKELFQIEGESIHEKSTLLFWVNKKDRLQFIHALEEKGMVKDFEMYLQTQKGKRFWAMGSSIFIKYQNEHCILTVQHDITERKNMENALRISEEKFRLIFENAAESILIVQNNKMQMFNSMAQKTTGYSPEEMLRLPFVDFFHPEDRDYAASCYHDRLAGKSISGKPQYRITRKDGEILWIEANGVKVTWNGHPAIQYFIIDITEQKKAEDALKASEEKYRLITEFASDMIWVFNYTNYKFTYVSPSIFHMLGYQPEEALQLSLNELIPEEFLHQIEQRNIKHAKEFQENSQESRFYIMEMQNIRKNGQHIWVEISSRYRYNSKQEIEIIGVSRNIEERRNAEQKVLYLSYHDQLTGLYNRRFYEEELKRLDTPENLPITLVLADVNGLKLTNDAFGHLAGDQLLIHISNILPRECRKYDIIARIGGDEFVILMPRTGTKEADEVISRIKRAMAAGSSDSSVLSVSFGYATKAVKEQDMENVFVEAENTMYQHKLNESSSMRNKTIKIITQVFYSKSKREEAHNKRVGKLSGEIAKAMGMREEDINEVITAGSLHDIGKIGMEEKLFEKQEPLTEQEWIEYKRHPEIGYQILKSSNEFTHIAQYVLCHHERTDGLGYPRGIIEKDIPIQARILSLADAYDRMLNPRTYKKGMGEEAAVREIIKNAGTQFDETVARIFVEKVLHKPWREA</sequence>
<dbReference type="InterPro" id="IPR000160">
    <property type="entry name" value="GGDEF_dom"/>
</dbReference>
<keyword evidence="6" id="KW-1185">Reference proteome</keyword>
<dbReference type="Pfam" id="PF08447">
    <property type="entry name" value="PAS_3"/>
    <property type="match status" value="1"/>
</dbReference>
<dbReference type="InterPro" id="IPR013767">
    <property type="entry name" value="PAS_fold"/>
</dbReference>